<dbReference type="Gene3D" id="3.30.360.10">
    <property type="entry name" value="Dihydrodipicolinate Reductase, domain 2"/>
    <property type="match status" value="1"/>
</dbReference>
<evidence type="ECO:0000259" key="1">
    <source>
        <dbReference type="Pfam" id="PF01408"/>
    </source>
</evidence>
<dbReference type="EMBL" id="MFKF01000167">
    <property type="protein sequence ID" value="OGG51832.1"/>
    <property type="molecule type" value="Genomic_DNA"/>
</dbReference>
<dbReference type="AlphaFoldDB" id="A0A1F6CSH0"/>
<protein>
    <recommendedName>
        <fullName evidence="1">Gfo/Idh/MocA-like oxidoreductase N-terminal domain-containing protein</fullName>
    </recommendedName>
</protein>
<dbReference type="InterPro" id="IPR036291">
    <property type="entry name" value="NAD(P)-bd_dom_sf"/>
</dbReference>
<dbReference type="GO" id="GO:0000166">
    <property type="term" value="F:nucleotide binding"/>
    <property type="evidence" value="ECO:0007669"/>
    <property type="project" value="InterPro"/>
</dbReference>
<dbReference type="InterPro" id="IPR000683">
    <property type="entry name" value="Gfo/Idh/MocA-like_OxRdtase_N"/>
</dbReference>
<dbReference type="SUPFAM" id="SSF51735">
    <property type="entry name" value="NAD(P)-binding Rossmann-fold domains"/>
    <property type="match status" value="1"/>
</dbReference>
<sequence>MAKLNLALIGAGRRGQGAHLPVIAKLGEVYNFVAVCDVNEAVAKEVAQKHGVKAYTSVREMVSKESLDVVDVTVPGEAHHVVCCFLAQAGIHVLCETPIANTLPMADLMIEAAQRHGVKLEVAENYYRAPRERLRLKVIAEGVIGKVSRIYRIFYEGGYHGMSMLRLLAGGQPKAILGITARSEVIPITDRMKRRHTSESWSLGYLDFDNGASATMIYSNVIHARSLGRGQGGVSQVDGSAGALVGEEVHVVHPEDLESGARSTAYTPERVVETRDGVEALVRLDLKLRDKTISWENPFAKYGVTEGQVAVADELLSIANAVKENRAPDYGAAAGRLDQEMNIAMSESGLKSRETISFPLRGTTETENRTHARFEQEFGHKWNEVDKLLDTFFPRR</sequence>
<dbReference type="InterPro" id="IPR051450">
    <property type="entry name" value="Gfo/Idh/MocA_Oxidoreductases"/>
</dbReference>
<dbReference type="PANTHER" id="PTHR43377:SF1">
    <property type="entry name" value="BILIVERDIN REDUCTASE A"/>
    <property type="match status" value="1"/>
</dbReference>
<evidence type="ECO:0000313" key="2">
    <source>
        <dbReference type="EMBL" id="OGG51832.1"/>
    </source>
</evidence>
<gene>
    <name evidence="2" type="ORF">A3F84_29110</name>
</gene>
<reference evidence="2 3" key="1">
    <citation type="journal article" date="2016" name="Nat. Commun.">
        <title>Thousands of microbial genomes shed light on interconnected biogeochemical processes in an aquifer system.</title>
        <authorList>
            <person name="Anantharaman K."/>
            <person name="Brown C.T."/>
            <person name="Hug L.A."/>
            <person name="Sharon I."/>
            <person name="Castelle C.J."/>
            <person name="Probst A.J."/>
            <person name="Thomas B.C."/>
            <person name="Singh A."/>
            <person name="Wilkins M.J."/>
            <person name="Karaoz U."/>
            <person name="Brodie E.L."/>
            <person name="Williams K.H."/>
            <person name="Hubbard S.S."/>
            <person name="Banfield J.F."/>
        </authorList>
    </citation>
    <scope>NUCLEOTIDE SEQUENCE [LARGE SCALE GENOMIC DNA]</scope>
    <source>
        <strain evidence="3">RIFCSPLOWO2_12_FULL_64_10</strain>
    </source>
</reference>
<dbReference type="SUPFAM" id="SSF55347">
    <property type="entry name" value="Glyceraldehyde-3-phosphate dehydrogenase-like, C-terminal domain"/>
    <property type="match status" value="1"/>
</dbReference>
<dbReference type="Proteomes" id="UP000178606">
    <property type="component" value="Unassembled WGS sequence"/>
</dbReference>
<dbReference type="PANTHER" id="PTHR43377">
    <property type="entry name" value="BILIVERDIN REDUCTASE A"/>
    <property type="match status" value="1"/>
</dbReference>
<dbReference type="Pfam" id="PF01408">
    <property type="entry name" value="GFO_IDH_MocA"/>
    <property type="match status" value="1"/>
</dbReference>
<evidence type="ECO:0000313" key="3">
    <source>
        <dbReference type="Proteomes" id="UP000178606"/>
    </source>
</evidence>
<dbReference type="Gene3D" id="3.40.50.720">
    <property type="entry name" value="NAD(P)-binding Rossmann-like Domain"/>
    <property type="match status" value="1"/>
</dbReference>
<feature type="domain" description="Gfo/Idh/MocA-like oxidoreductase N-terminal" evidence="1">
    <location>
        <begin position="5"/>
        <end position="122"/>
    </location>
</feature>
<comment type="caution">
    <text evidence="2">The sequence shown here is derived from an EMBL/GenBank/DDBJ whole genome shotgun (WGS) entry which is preliminary data.</text>
</comment>
<accession>A0A1F6CSH0</accession>
<name>A0A1F6CSH0_HANXR</name>
<proteinExistence type="predicted"/>
<organism evidence="2 3">
    <name type="scientific">Handelsmanbacteria sp. (strain RIFCSPLOWO2_12_FULL_64_10)</name>
    <dbReference type="NCBI Taxonomy" id="1817868"/>
    <lineage>
        <taxon>Bacteria</taxon>
        <taxon>Candidatus Handelsmaniibacteriota</taxon>
    </lineage>
</organism>